<feature type="region of interest" description="Disordered" evidence="1">
    <location>
        <begin position="1"/>
        <end position="108"/>
    </location>
</feature>
<keyword evidence="3" id="KW-1185">Reference proteome</keyword>
<comment type="caution">
    <text evidence="2">The sequence shown here is derived from an EMBL/GenBank/DDBJ whole genome shotgun (WGS) entry which is preliminary data.</text>
</comment>
<evidence type="ECO:0000313" key="3">
    <source>
        <dbReference type="Proteomes" id="UP001066276"/>
    </source>
</evidence>
<reference evidence="2" key="1">
    <citation type="journal article" date="2022" name="bioRxiv">
        <title>Sequencing and chromosome-scale assembly of the giantPleurodeles waltlgenome.</title>
        <authorList>
            <person name="Brown T."/>
            <person name="Elewa A."/>
            <person name="Iarovenko S."/>
            <person name="Subramanian E."/>
            <person name="Araus A.J."/>
            <person name="Petzold A."/>
            <person name="Susuki M."/>
            <person name="Suzuki K.-i.T."/>
            <person name="Hayashi T."/>
            <person name="Toyoda A."/>
            <person name="Oliveira C."/>
            <person name="Osipova E."/>
            <person name="Leigh N.D."/>
            <person name="Simon A."/>
            <person name="Yun M.H."/>
        </authorList>
    </citation>
    <scope>NUCLEOTIDE SEQUENCE</scope>
    <source>
        <strain evidence="2">20211129_DDA</strain>
        <tissue evidence="2">Liver</tissue>
    </source>
</reference>
<evidence type="ECO:0000313" key="2">
    <source>
        <dbReference type="EMBL" id="KAJ1158031.1"/>
    </source>
</evidence>
<name>A0AAV7RZ13_PLEWA</name>
<dbReference type="Proteomes" id="UP001066276">
    <property type="component" value="Chromosome 5"/>
</dbReference>
<feature type="compositionally biased region" description="Basic and acidic residues" evidence="1">
    <location>
        <begin position="23"/>
        <end position="37"/>
    </location>
</feature>
<feature type="compositionally biased region" description="Low complexity" evidence="1">
    <location>
        <begin position="1"/>
        <end position="10"/>
    </location>
</feature>
<feature type="compositionally biased region" description="Basic and acidic residues" evidence="1">
    <location>
        <begin position="49"/>
        <end position="80"/>
    </location>
</feature>
<protein>
    <submittedName>
        <fullName evidence="2">Uncharacterized protein</fullName>
    </submittedName>
</protein>
<accession>A0AAV7RZ13</accession>
<organism evidence="2 3">
    <name type="scientific">Pleurodeles waltl</name>
    <name type="common">Iberian ribbed newt</name>
    <dbReference type="NCBI Taxonomy" id="8319"/>
    <lineage>
        <taxon>Eukaryota</taxon>
        <taxon>Metazoa</taxon>
        <taxon>Chordata</taxon>
        <taxon>Craniata</taxon>
        <taxon>Vertebrata</taxon>
        <taxon>Euteleostomi</taxon>
        <taxon>Amphibia</taxon>
        <taxon>Batrachia</taxon>
        <taxon>Caudata</taxon>
        <taxon>Salamandroidea</taxon>
        <taxon>Salamandridae</taxon>
        <taxon>Pleurodelinae</taxon>
        <taxon>Pleurodeles</taxon>
    </lineage>
</organism>
<dbReference type="EMBL" id="JANPWB010000009">
    <property type="protein sequence ID" value="KAJ1158031.1"/>
    <property type="molecule type" value="Genomic_DNA"/>
</dbReference>
<feature type="compositionally biased region" description="Basic and acidic residues" evidence="1">
    <location>
        <begin position="87"/>
        <end position="102"/>
    </location>
</feature>
<proteinExistence type="predicted"/>
<dbReference type="AlphaFoldDB" id="A0AAV7RZ13"/>
<gene>
    <name evidence="2" type="ORF">NDU88_010727</name>
</gene>
<sequence length="108" mass="12490">MTVAGTTTTEETGRRPRGTFQSKESETSEHFWGHSDAQDIGGEEANGVEMREAERERGEERQREEAGEPQKQEEDGEKVTPRRSKRRGEVTRENRRIERAELTEEDQE</sequence>
<evidence type="ECO:0000256" key="1">
    <source>
        <dbReference type="SAM" id="MobiDB-lite"/>
    </source>
</evidence>